<reference evidence="6" key="1">
    <citation type="submission" date="2021-04" db="EMBL/GenBank/DDBJ databases">
        <authorList>
            <person name="Rodrigo-Torres L."/>
            <person name="Arahal R. D."/>
            <person name="Lucena T."/>
        </authorList>
    </citation>
    <scope>NUCLEOTIDE SEQUENCE</scope>
    <source>
        <strain evidence="6">AS29M-1</strain>
    </source>
</reference>
<dbReference type="EMBL" id="OU015584">
    <property type="protein sequence ID" value="CAG5081457.1"/>
    <property type="molecule type" value="Genomic_DNA"/>
</dbReference>
<evidence type="ECO:0000313" key="6">
    <source>
        <dbReference type="EMBL" id="CAG5081457.1"/>
    </source>
</evidence>
<keyword evidence="2" id="KW-0028">Amino-acid biosynthesis</keyword>
<dbReference type="CDD" id="cd03354">
    <property type="entry name" value="LbH_SAT"/>
    <property type="match status" value="1"/>
</dbReference>
<organism evidence="6 7">
    <name type="scientific">Parvicella tangerina</name>
    <dbReference type="NCBI Taxonomy" id="2829795"/>
    <lineage>
        <taxon>Bacteria</taxon>
        <taxon>Pseudomonadati</taxon>
        <taxon>Bacteroidota</taxon>
        <taxon>Flavobacteriia</taxon>
        <taxon>Flavobacteriales</taxon>
        <taxon>Parvicellaceae</taxon>
        <taxon>Parvicella</taxon>
    </lineage>
</organism>
<accession>A0A916NAU5</accession>
<dbReference type="GO" id="GO:0005737">
    <property type="term" value="C:cytoplasm"/>
    <property type="evidence" value="ECO:0007669"/>
    <property type="project" value="InterPro"/>
</dbReference>
<dbReference type="InterPro" id="IPR045304">
    <property type="entry name" value="LbH_SAT"/>
</dbReference>
<dbReference type="InterPro" id="IPR042122">
    <property type="entry name" value="Ser_AcTrfase_N_sf"/>
</dbReference>
<protein>
    <recommendedName>
        <fullName evidence="1">Serine acetyltransferase</fullName>
    </recommendedName>
</protein>
<dbReference type="PANTHER" id="PTHR42811">
    <property type="entry name" value="SERINE ACETYLTRANSFERASE"/>
    <property type="match status" value="1"/>
</dbReference>
<dbReference type="SUPFAM" id="SSF51161">
    <property type="entry name" value="Trimeric LpxA-like enzymes"/>
    <property type="match status" value="1"/>
</dbReference>
<keyword evidence="4" id="KW-0012">Acyltransferase</keyword>
<evidence type="ECO:0000256" key="1">
    <source>
        <dbReference type="ARBA" id="ARBA00018522"/>
    </source>
</evidence>
<dbReference type="GO" id="GO:0006535">
    <property type="term" value="P:cysteine biosynthetic process from serine"/>
    <property type="evidence" value="ECO:0007669"/>
    <property type="project" value="InterPro"/>
</dbReference>
<evidence type="ECO:0000259" key="5">
    <source>
        <dbReference type="Pfam" id="PF06426"/>
    </source>
</evidence>
<dbReference type="GO" id="GO:0009001">
    <property type="term" value="F:serine O-acetyltransferase activity"/>
    <property type="evidence" value="ECO:0007669"/>
    <property type="project" value="InterPro"/>
</dbReference>
<keyword evidence="7" id="KW-1185">Reference proteome</keyword>
<dbReference type="Proteomes" id="UP000683507">
    <property type="component" value="Chromosome"/>
</dbReference>
<dbReference type="InterPro" id="IPR011004">
    <property type="entry name" value="Trimer_LpxA-like_sf"/>
</dbReference>
<dbReference type="NCBIfam" id="NF041874">
    <property type="entry name" value="EPS_EpsC"/>
    <property type="match status" value="1"/>
</dbReference>
<gene>
    <name evidence="6" type="ORF">CRYO30217_01638</name>
</gene>
<keyword evidence="3" id="KW-0808">Transferase</keyword>
<dbReference type="InterPro" id="IPR053376">
    <property type="entry name" value="Serine_acetyltransferase"/>
</dbReference>
<dbReference type="InterPro" id="IPR010493">
    <property type="entry name" value="Ser_AcTrfase_N"/>
</dbReference>
<evidence type="ECO:0000256" key="4">
    <source>
        <dbReference type="ARBA" id="ARBA00023315"/>
    </source>
</evidence>
<dbReference type="Gene3D" id="1.10.3130.10">
    <property type="entry name" value="serine acetyltransferase, domain 1"/>
    <property type="match status" value="1"/>
</dbReference>
<dbReference type="AlphaFoldDB" id="A0A916NAU5"/>
<dbReference type="Pfam" id="PF06426">
    <property type="entry name" value="SATase_N"/>
    <property type="match status" value="1"/>
</dbReference>
<dbReference type="KEGG" id="ptan:CRYO30217_01638"/>
<dbReference type="RefSeq" id="WP_258541834.1">
    <property type="nucleotide sequence ID" value="NZ_OU015584.1"/>
</dbReference>
<sequence>MYTQQITQFLDQLINALFPIRTGTSEAEMFEANFKGELKHILSSSYLPVTDPQTIVESFFSSIDQIKKKLDLDLEAIFSGDPAAKSKIEIILTYPGFYAIAVYRIAHLLHDLGVELIPRILTEHAHRQTGIDIHPAASIGHSFCIDHGTGVVIGETAEIGNRVKIYQGVTIGALSTDQSQRNTKRHPTIEDNVIIYAQATILGGKTRIGQNSVIGGNTWTTRSVPANSKIIYKNHSDKQLYQLIKN</sequence>
<evidence type="ECO:0000313" key="7">
    <source>
        <dbReference type="Proteomes" id="UP000683507"/>
    </source>
</evidence>
<name>A0A916NAU5_9FLAO</name>
<evidence type="ECO:0000256" key="2">
    <source>
        <dbReference type="ARBA" id="ARBA00022605"/>
    </source>
</evidence>
<feature type="domain" description="Serine acetyltransferase N-terminal" evidence="5">
    <location>
        <begin position="28"/>
        <end position="100"/>
    </location>
</feature>
<dbReference type="Gene3D" id="2.160.10.10">
    <property type="entry name" value="Hexapeptide repeat proteins"/>
    <property type="match status" value="1"/>
</dbReference>
<proteinExistence type="predicted"/>
<evidence type="ECO:0000256" key="3">
    <source>
        <dbReference type="ARBA" id="ARBA00022679"/>
    </source>
</evidence>